<protein>
    <recommendedName>
        <fullName evidence="3">RNase H type-1 domain-containing protein</fullName>
    </recommendedName>
</protein>
<name>A0AAD5P5J2_ACENE</name>
<reference evidence="1" key="1">
    <citation type="journal article" date="2022" name="Plant J.">
        <title>Strategies of tolerance reflected in two North American maple genomes.</title>
        <authorList>
            <person name="McEvoy S.L."/>
            <person name="Sezen U.U."/>
            <person name="Trouern-Trend A."/>
            <person name="McMahon S.M."/>
            <person name="Schaberg P.G."/>
            <person name="Yang J."/>
            <person name="Wegrzyn J.L."/>
            <person name="Swenson N.G."/>
        </authorList>
    </citation>
    <scope>NUCLEOTIDE SEQUENCE</scope>
    <source>
        <strain evidence="1">91603</strain>
    </source>
</reference>
<dbReference type="EMBL" id="JAJSOW010000001">
    <property type="protein sequence ID" value="KAI9200277.1"/>
    <property type="molecule type" value="Genomic_DNA"/>
</dbReference>
<gene>
    <name evidence="1" type="ORF">LWI28_005243</name>
</gene>
<evidence type="ECO:0008006" key="3">
    <source>
        <dbReference type="Google" id="ProtNLM"/>
    </source>
</evidence>
<dbReference type="AlphaFoldDB" id="A0AAD5P5J2"/>
<reference evidence="1" key="2">
    <citation type="submission" date="2023-02" db="EMBL/GenBank/DDBJ databases">
        <authorList>
            <person name="Swenson N.G."/>
            <person name="Wegrzyn J.L."/>
            <person name="Mcevoy S.L."/>
        </authorList>
    </citation>
    <scope>NUCLEOTIDE SEQUENCE</scope>
    <source>
        <strain evidence="1">91603</strain>
        <tissue evidence="1">Leaf</tissue>
    </source>
</reference>
<proteinExistence type="predicted"/>
<keyword evidence="2" id="KW-1185">Reference proteome</keyword>
<evidence type="ECO:0000313" key="1">
    <source>
        <dbReference type="EMBL" id="KAI9200277.1"/>
    </source>
</evidence>
<comment type="caution">
    <text evidence="1">The sequence shown here is derived from an EMBL/GenBank/DDBJ whole genome shotgun (WGS) entry which is preliminary data.</text>
</comment>
<accession>A0AAD5P5J2</accession>
<evidence type="ECO:0000313" key="2">
    <source>
        <dbReference type="Proteomes" id="UP001064489"/>
    </source>
</evidence>
<sequence>MRHYGHGSFFNLITNLAKKLNMEDLKLFCIICWRLWCLCNDFIHNGSNQLYSEVVAWNRKYAMDCKIPIRLAIPRGVGDIRPDIHWKVPDNGYYKANCSVVCGKGDYRIGIGVVIWNYKGEVMASCAQFIDGTLDGVVAGVQRGYMLANYGHILDEIEVLKRNNPGMLFRATSRVASRVVLRLAKFGRDSADNMFWMEDVPDSIRSLEDADRPM</sequence>
<organism evidence="1 2">
    <name type="scientific">Acer negundo</name>
    <name type="common">Box elder</name>
    <dbReference type="NCBI Taxonomy" id="4023"/>
    <lineage>
        <taxon>Eukaryota</taxon>
        <taxon>Viridiplantae</taxon>
        <taxon>Streptophyta</taxon>
        <taxon>Embryophyta</taxon>
        <taxon>Tracheophyta</taxon>
        <taxon>Spermatophyta</taxon>
        <taxon>Magnoliopsida</taxon>
        <taxon>eudicotyledons</taxon>
        <taxon>Gunneridae</taxon>
        <taxon>Pentapetalae</taxon>
        <taxon>rosids</taxon>
        <taxon>malvids</taxon>
        <taxon>Sapindales</taxon>
        <taxon>Sapindaceae</taxon>
        <taxon>Hippocastanoideae</taxon>
        <taxon>Acereae</taxon>
        <taxon>Acer</taxon>
    </lineage>
</organism>
<dbReference type="Proteomes" id="UP001064489">
    <property type="component" value="Chromosome 9"/>
</dbReference>